<evidence type="ECO:0000313" key="1">
    <source>
        <dbReference type="EMBL" id="TXC73952.1"/>
    </source>
</evidence>
<dbReference type="Proteomes" id="UP000321129">
    <property type="component" value="Unassembled WGS sequence"/>
</dbReference>
<name>A0A5C6UL72_9SPHN</name>
<comment type="caution">
    <text evidence="1">The sequence shown here is derived from an EMBL/GenBank/DDBJ whole genome shotgun (WGS) entry which is preliminary data.</text>
</comment>
<sequence length="157" mass="16864">MSVVAGTAVDGECAFLTYDDVEAALVEAWQLWRRSPGGGRWPFAGDGPWHLATGDVRAGDYDARGGDGASSDVAVRPMPLSRGEVSERDVASEWLSMIPDEGDRRIVCLAIAELARGAKRVPWRKLLAPMGRAHGADALRMRYTRAIGRLAMAVNAG</sequence>
<accession>A0A5C6UL72</accession>
<dbReference type="RefSeq" id="WP_147121789.1">
    <property type="nucleotide sequence ID" value="NZ_VOPY01000001.1"/>
</dbReference>
<dbReference type="EMBL" id="VOPY01000001">
    <property type="protein sequence ID" value="TXC73952.1"/>
    <property type="molecule type" value="Genomic_DNA"/>
</dbReference>
<dbReference type="OrthoDB" id="7567692at2"/>
<keyword evidence="2" id="KW-1185">Reference proteome</keyword>
<proteinExistence type="predicted"/>
<evidence type="ECO:0008006" key="3">
    <source>
        <dbReference type="Google" id="ProtNLM"/>
    </source>
</evidence>
<dbReference type="AlphaFoldDB" id="A0A5C6UL72"/>
<organism evidence="1 2">
    <name type="scientific">Flavisphingopyxis soli</name>
    <dbReference type="NCBI Taxonomy" id="2601267"/>
    <lineage>
        <taxon>Bacteria</taxon>
        <taxon>Pseudomonadati</taxon>
        <taxon>Pseudomonadota</taxon>
        <taxon>Alphaproteobacteria</taxon>
        <taxon>Sphingomonadales</taxon>
        <taxon>Sphingopyxidaceae</taxon>
        <taxon>Flavisphingopyxis</taxon>
    </lineage>
</organism>
<protein>
    <recommendedName>
        <fullName evidence="3">DUF2285 domain-containing protein</fullName>
    </recommendedName>
</protein>
<evidence type="ECO:0000313" key="2">
    <source>
        <dbReference type="Proteomes" id="UP000321129"/>
    </source>
</evidence>
<gene>
    <name evidence="1" type="ORF">FSZ31_04320</name>
</gene>
<reference evidence="1 2" key="1">
    <citation type="submission" date="2019-08" db="EMBL/GenBank/DDBJ databases">
        <title>Sphingorhabdus soil sp. nov., isolated from arctic soil.</title>
        <authorList>
            <person name="Liu Y."/>
        </authorList>
    </citation>
    <scope>NUCLEOTIDE SEQUENCE [LARGE SCALE GENOMIC DNA]</scope>
    <source>
        <strain evidence="1 2">D-2Q-5-6</strain>
    </source>
</reference>